<dbReference type="Proteomes" id="UP000077245">
    <property type="component" value="Unassembled WGS sequence"/>
</dbReference>
<dbReference type="GO" id="GO:0140359">
    <property type="term" value="F:ABC-type transporter activity"/>
    <property type="evidence" value="ECO:0007669"/>
    <property type="project" value="InterPro"/>
</dbReference>
<protein>
    <submittedName>
        <fullName evidence="7">Teichoic acids export ATP-binding protein TagH</fullName>
        <ecNumber evidence="7">3.6.3.40</ecNumber>
    </submittedName>
</protein>
<dbReference type="InterPro" id="IPR003439">
    <property type="entry name" value="ABC_transporter-like_ATP-bd"/>
</dbReference>
<dbReference type="InterPro" id="IPR050683">
    <property type="entry name" value="Bact_Polysacc_Export_ATP-bd"/>
</dbReference>
<gene>
    <name evidence="7" type="primary">tagH</name>
    <name evidence="7" type="ORF">MBCUR_14220</name>
</gene>
<keyword evidence="2" id="KW-0813">Transport</keyword>
<evidence type="ECO:0000259" key="6">
    <source>
        <dbReference type="PROSITE" id="PS50893"/>
    </source>
</evidence>
<dbReference type="EMBL" id="LWMV01000187">
    <property type="protein sequence ID" value="KZX11462.1"/>
    <property type="molecule type" value="Genomic_DNA"/>
</dbReference>
<feature type="compositionally biased region" description="Basic and acidic residues" evidence="5">
    <location>
        <begin position="456"/>
        <end position="501"/>
    </location>
</feature>
<dbReference type="PROSITE" id="PS00211">
    <property type="entry name" value="ABC_TRANSPORTER_1"/>
    <property type="match status" value="1"/>
</dbReference>
<feature type="compositionally biased region" description="Basic and acidic residues" evidence="5">
    <location>
        <begin position="152"/>
        <end position="178"/>
    </location>
</feature>
<evidence type="ECO:0000313" key="7">
    <source>
        <dbReference type="EMBL" id="KZX11462.1"/>
    </source>
</evidence>
<comment type="similarity">
    <text evidence="1">Belongs to the ABC transporter superfamily.</text>
</comment>
<dbReference type="GO" id="GO:0005524">
    <property type="term" value="F:ATP binding"/>
    <property type="evidence" value="ECO:0007669"/>
    <property type="project" value="UniProtKB-KW"/>
</dbReference>
<dbReference type="Pfam" id="PF00005">
    <property type="entry name" value="ABC_tran"/>
    <property type="match status" value="1"/>
</dbReference>
<evidence type="ECO:0000256" key="4">
    <source>
        <dbReference type="ARBA" id="ARBA00022840"/>
    </source>
</evidence>
<dbReference type="EC" id="3.6.3.40" evidence="7"/>
<dbReference type="SMART" id="SM00382">
    <property type="entry name" value="AAA"/>
    <property type="match status" value="1"/>
</dbReference>
<keyword evidence="8" id="KW-1185">Reference proteome</keyword>
<dbReference type="InterPro" id="IPR003593">
    <property type="entry name" value="AAA+_ATPase"/>
</dbReference>
<dbReference type="STRING" id="49547.MBCUR_14220"/>
<proteinExistence type="inferred from homology"/>
<dbReference type="PROSITE" id="PS50893">
    <property type="entry name" value="ABC_TRANSPORTER_2"/>
    <property type="match status" value="1"/>
</dbReference>
<dbReference type="CDD" id="cd03220">
    <property type="entry name" value="ABC_KpsT_Wzt"/>
    <property type="match status" value="1"/>
</dbReference>
<feature type="compositionally biased region" description="Basic and acidic residues" evidence="5">
    <location>
        <begin position="555"/>
        <end position="567"/>
    </location>
</feature>
<dbReference type="InterPro" id="IPR015860">
    <property type="entry name" value="ABC_transpr_TagH-like"/>
</dbReference>
<keyword evidence="4 7" id="KW-0067">ATP-binding</keyword>
<dbReference type="RefSeq" id="WP_067092002.1">
    <property type="nucleotide sequence ID" value="NZ_LWMV01000187.1"/>
</dbReference>
<feature type="region of interest" description="Disordered" evidence="5">
    <location>
        <begin position="439"/>
        <end position="528"/>
    </location>
</feature>
<dbReference type="PATRIC" id="fig|49547.3.peg.1520"/>
<feature type="domain" description="ABC transporter" evidence="6">
    <location>
        <begin position="218"/>
        <end position="442"/>
    </location>
</feature>
<dbReference type="SUPFAM" id="SSF52540">
    <property type="entry name" value="P-loop containing nucleoside triphosphate hydrolases"/>
    <property type="match status" value="1"/>
</dbReference>
<feature type="region of interest" description="Disordered" evidence="5">
    <location>
        <begin position="1"/>
        <end position="30"/>
    </location>
</feature>
<keyword evidence="7" id="KW-0378">Hydrolase</keyword>
<dbReference type="OrthoDB" id="40048at2157"/>
<reference evidence="7 8" key="1">
    <citation type="submission" date="2016-04" db="EMBL/GenBank/DDBJ databases">
        <title>Genome sequence of Methanobrevibacter curvatus DSM 11111.</title>
        <authorList>
            <person name="Poehlein A."/>
            <person name="Seedorf H."/>
            <person name="Daniel R."/>
        </authorList>
    </citation>
    <scope>NUCLEOTIDE SEQUENCE [LARGE SCALE GENOMIC DNA]</scope>
    <source>
        <strain evidence="7 8">DSM 11111</strain>
    </source>
</reference>
<organism evidence="7 8">
    <name type="scientific">Methanobrevibacter curvatus</name>
    <dbReference type="NCBI Taxonomy" id="49547"/>
    <lineage>
        <taxon>Archaea</taxon>
        <taxon>Methanobacteriati</taxon>
        <taxon>Methanobacteriota</taxon>
        <taxon>Methanomada group</taxon>
        <taxon>Methanobacteria</taxon>
        <taxon>Methanobacteriales</taxon>
        <taxon>Methanobacteriaceae</taxon>
        <taxon>Methanobrevibacter</taxon>
    </lineage>
</organism>
<keyword evidence="3" id="KW-0547">Nucleotide-binding</keyword>
<comment type="caution">
    <text evidence="7">The sequence shown here is derived from an EMBL/GenBank/DDBJ whole genome shotgun (WGS) entry which is preliminary data.</text>
</comment>
<sequence length="567" mass="65530">MIFSKNNDKKNKKNDKDKNEEKNKEKNKEKTNFPEYVKKYYDDDNKLLFIYDSKKIAIGQNPEYPMEFLEKGANGFPKEIVLYEKLKKGKNDISIKHLFKYDFEKNEYIKDLNEIKRLEEIKNLNDLKKLVEFNDLKTTISEKQSQKNKSGLNKEKLNKEELNKKELNDKETDKKNKTEEVKFNSKNLLVKKPNVKYAIEVRNVSMVFKLFSEKLDNIKEYAIKKIKGQAKKQEFHALSDVSFLIEKGDRLGIIGLNGAGKSTLLKIISGVMKPTKGKIIVRGKITPLLELGAGFDPNYTGRENIFLNGSILGFSREFLESKFEEIVEYSDLGKFIEVPVKNYSSGMKAKLGFSISTVLNPEILILDEVLSVGDLKFKKKADARIRELFESGATIILVSHSIKQIKKLCNKCLWLDQGKLKMFGETKEVCDTYERINTEEKKKKAKPKTPVKTPVKNKETVKAKKKEDIDEPKKIKEIKEKGEMQKEENKEESKKENKEEQSNNIENPEETKEISKTAETIEDPGVIQLKKIKKTMQELEEKIAGLTNEEEIEEIKEKTVPKENPEN</sequence>
<dbReference type="GO" id="GO:0016020">
    <property type="term" value="C:membrane"/>
    <property type="evidence" value="ECO:0007669"/>
    <property type="project" value="InterPro"/>
</dbReference>
<evidence type="ECO:0000313" key="8">
    <source>
        <dbReference type="Proteomes" id="UP000077245"/>
    </source>
</evidence>
<feature type="region of interest" description="Disordered" evidence="5">
    <location>
        <begin position="542"/>
        <end position="567"/>
    </location>
</feature>
<evidence type="ECO:0000256" key="1">
    <source>
        <dbReference type="ARBA" id="ARBA00005417"/>
    </source>
</evidence>
<dbReference type="PANTHER" id="PTHR46743:SF2">
    <property type="entry name" value="TEICHOIC ACIDS EXPORT ATP-BINDING PROTEIN TAGH"/>
    <property type="match status" value="1"/>
</dbReference>
<dbReference type="GO" id="GO:0016887">
    <property type="term" value="F:ATP hydrolysis activity"/>
    <property type="evidence" value="ECO:0007669"/>
    <property type="project" value="InterPro"/>
</dbReference>
<dbReference type="AlphaFoldDB" id="A0A166A1X6"/>
<feature type="region of interest" description="Disordered" evidence="5">
    <location>
        <begin position="142"/>
        <end position="178"/>
    </location>
</feature>
<dbReference type="PANTHER" id="PTHR46743">
    <property type="entry name" value="TEICHOIC ACIDS EXPORT ATP-BINDING PROTEIN TAGH"/>
    <property type="match status" value="1"/>
</dbReference>
<evidence type="ECO:0000256" key="3">
    <source>
        <dbReference type="ARBA" id="ARBA00022741"/>
    </source>
</evidence>
<accession>A0A166A1X6</accession>
<dbReference type="InterPro" id="IPR027417">
    <property type="entry name" value="P-loop_NTPase"/>
</dbReference>
<dbReference type="Gene3D" id="3.40.50.300">
    <property type="entry name" value="P-loop containing nucleotide triphosphate hydrolases"/>
    <property type="match status" value="1"/>
</dbReference>
<dbReference type="InterPro" id="IPR017871">
    <property type="entry name" value="ABC_transporter-like_CS"/>
</dbReference>
<evidence type="ECO:0000256" key="5">
    <source>
        <dbReference type="SAM" id="MobiDB-lite"/>
    </source>
</evidence>
<evidence type="ECO:0000256" key="2">
    <source>
        <dbReference type="ARBA" id="ARBA00022448"/>
    </source>
</evidence>
<name>A0A166A1X6_9EURY</name>